<keyword evidence="1" id="KW-1133">Transmembrane helix</keyword>
<dbReference type="Gene3D" id="2.40.128.690">
    <property type="entry name" value="YycH protein, domain 3-like"/>
    <property type="match status" value="1"/>
</dbReference>
<dbReference type="AlphaFoldDB" id="A0A0C9QCE4"/>
<sequence length="265" mass="29713">MDFRRIEWIFLVVFVGLNIFLGISFFQAQQVDLATTKSGDAATITDITRDQIKLPHLSKQTPEGDYLASQANTALSAAHSKLVKQQVSISEGDYQELQASLDTPITLKKSQQIRQLTTFVKDSIYHGSEYEYAPALSSDERVVFAQHPKAGLIYDRRAAVTLHVVDDRLVSYSQTYLAKLSVLRDRLNLMSEQDAVITLYRDNDIPNNSAIVSTKLAYSYLLDAKGSTVYVPAWYIGVKNRATGNVTVKRVNAITRTVMKNRNDN</sequence>
<comment type="caution">
    <text evidence="3">The sequence shown here is derived from an EMBL/GenBank/DDBJ whole genome shotgun (WGS) entry which is preliminary data.</text>
</comment>
<accession>A0A0C9QCE4</accession>
<dbReference type="InterPro" id="IPR018604">
    <property type="entry name" value="YycI-like"/>
</dbReference>
<gene>
    <name evidence="3" type="ORF">LC0644_0872</name>
</gene>
<dbReference type="Pfam" id="PF09648">
    <property type="entry name" value="YycI"/>
    <property type="match status" value="1"/>
</dbReference>
<dbReference type="EMBL" id="BAYM01000063">
    <property type="protein sequence ID" value="GAN36283.1"/>
    <property type="molecule type" value="Genomic_DNA"/>
</dbReference>
<dbReference type="GeneID" id="57091400"/>
<dbReference type="RefSeq" id="WP_003568189.1">
    <property type="nucleotide sequence ID" value="NZ_BAYM01000063.1"/>
</dbReference>
<evidence type="ECO:0000256" key="1">
    <source>
        <dbReference type="SAM" id="Phobius"/>
    </source>
</evidence>
<proteinExistence type="predicted"/>
<evidence type="ECO:0000259" key="2">
    <source>
        <dbReference type="Pfam" id="PF09648"/>
    </source>
</evidence>
<keyword evidence="1" id="KW-0812">Transmembrane</keyword>
<feature type="domain" description="Regulatory protein YycH-like" evidence="2">
    <location>
        <begin position="45"/>
        <end position="254"/>
    </location>
</feature>
<protein>
    <recommendedName>
        <fullName evidence="2">Regulatory protein YycH-like domain-containing protein</fullName>
    </recommendedName>
</protein>
<dbReference type="GO" id="GO:0016020">
    <property type="term" value="C:membrane"/>
    <property type="evidence" value="ECO:0007669"/>
    <property type="project" value="InterPro"/>
</dbReference>
<keyword evidence="1" id="KW-0472">Membrane</keyword>
<feature type="transmembrane region" description="Helical" evidence="1">
    <location>
        <begin position="7"/>
        <end position="26"/>
    </location>
</feature>
<dbReference type="Proteomes" id="UP000032552">
    <property type="component" value="Unassembled WGS sequence"/>
</dbReference>
<organism evidence="3 4">
    <name type="scientific">Lacticaseibacillus paracasei NRIC 0644</name>
    <dbReference type="NCBI Taxonomy" id="1435038"/>
    <lineage>
        <taxon>Bacteria</taxon>
        <taxon>Bacillati</taxon>
        <taxon>Bacillota</taxon>
        <taxon>Bacilli</taxon>
        <taxon>Lactobacillales</taxon>
        <taxon>Lactobacillaceae</taxon>
        <taxon>Lacticaseibacillus</taxon>
    </lineage>
</organism>
<evidence type="ECO:0000313" key="3">
    <source>
        <dbReference type="EMBL" id="GAN36283.1"/>
    </source>
</evidence>
<evidence type="ECO:0000313" key="4">
    <source>
        <dbReference type="Proteomes" id="UP000032552"/>
    </source>
</evidence>
<reference evidence="4" key="1">
    <citation type="submission" date="2014-05" db="EMBL/GenBank/DDBJ databases">
        <title>Whole genome sequencing of Lactobacillus casei NRIC0644.</title>
        <authorList>
            <person name="Atarashi H."/>
            <person name="Yoshida Y."/>
            <person name="Fujimura S."/>
            <person name="Tanaka N."/>
            <person name="Shiwa Y."/>
            <person name="Yoshikawa H."/>
            <person name="Okada S."/>
            <person name="Nakagawa J."/>
        </authorList>
    </citation>
    <scope>NUCLEOTIDE SEQUENCE [LARGE SCALE GENOMIC DNA]</scope>
    <source>
        <strain evidence="4">NRIC0644</strain>
    </source>
</reference>
<name>A0A0C9QCE4_LACPA</name>